<feature type="domain" description="3CxxC-type" evidence="8">
    <location>
        <begin position="115"/>
        <end position="225"/>
    </location>
</feature>
<sequence length="437" mass="47974">MTSTVAIPQFFGNYPGVIPGSVPGGIPCPIPGTMPPANVPIPTSANGVSYPTVPIQVPIQLPVVPVGGGCYNDGMEVVWHGEFSRLFCNFYPPHVWYLTITNQAPQQKWKFHRDSAKVRFCCQDCGNGWTSMKGRVTFWFYLNYLTNEGFVQFKLYGQQCKKCNSGKFEYVMWYPEEVSKVMCNVYNKVGQTYYGFLQPPIRIDRRPGRPRNQHNAELCQACRDGECDQARPIKTMFNGIIPSPLPNPPPNGALSPSLTPPEALGNPPAPTISIHQSVPTCDVSTVGSNNTVMTSPPAQTTPMQPILTYSVVTCPPKPLSATSNHFIPQNGISPPVSYVYHHPSQFPMLNGGPPPPPVMLPPPRQLMQPLMKPTTDPNTTNGVESVAESTQQVVPVEEATIVELEQCFKENVQIEEKTEIKKSDQVNGSDAQATCVA</sequence>
<dbReference type="Proteomes" id="UP000008144">
    <property type="component" value="Chromosome 5"/>
</dbReference>
<dbReference type="OMA" id="FHRDSAK"/>
<evidence type="ECO:0000256" key="5">
    <source>
        <dbReference type="ARBA" id="ARBA00022833"/>
    </source>
</evidence>
<name>F6WV94_CIOIN</name>
<keyword evidence="3" id="KW-0479">Metal-binding</keyword>
<dbReference type="Ensembl" id="ENSCINT00000019621.3">
    <property type="protein sequence ID" value="ENSCINP00000019621.3"/>
    <property type="gene ID" value="ENSCING00000009651.3"/>
</dbReference>
<dbReference type="PANTHER" id="PTHR14402">
    <property type="entry name" value="RECEPTOR TRANSPORTING PROTEIN"/>
    <property type="match status" value="1"/>
</dbReference>
<dbReference type="SMART" id="SM01328">
    <property type="entry name" value="zf-3CxxC"/>
    <property type="match status" value="1"/>
</dbReference>
<protein>
    <recommendedName>
        <fullName evidence="8">3CxxC-type domain-containing protein</fullName>
    </recommendedName>
</protein>
<reference evidence="9" key="3">
    <citation type="submission" date="2025-08" db="UniProtKB">
        <authorList>
            <consortium name="Ensembl"/>
        </authorList>
    </citation>
    <scope>IDENTIFICATION</scope>
</reference>
<keyword evidence="2" id="KW-0812">Transmembrane</keyword>
<dbReference type="GeneTree" id="ENSGT00940000169913"/>
<evidence type="ECO:0000256" key="6">
    <source>
        <dbReference type="ARBA" id="ARBA00022989"/>
    </source>
</evidence>
<dbReference type="PANTHER" id="PTHR14402:SF10">
    <property type="entry name" value="3CXXC-TYPE DOMAIN-CONTAINING PROTEIN"/>
    <property type="match status" value="1"/>
</dbReference>
<keyword evidence="4" id="KW-0863">Zinc-finger</keyword>
<accession>F6WV94</accession>
<reference evidence="10" key="1">
    <citation type="journal article" date="2002" name="Science">
        <title>The draft genome of Ciona intestinalis: insights into chordate and vertebrate origins.</title>
        <authorList>
            <person name="Dehal P."/>
            <person name="Satou Y."/>
            <person name="Campbell R.K."/>
            <person name="Chapman J."/>
            <person name="Degnan B."/>
            <person name="De Tomaso A."/>
            <person name="Davidson B."/>
            <person name="Di Gregorio A."/>
            <person name="Gelpke M."/>
            <person name="Goodstein D.M."/>
            <person name="Harafuji N."/>
            <person name="Hastings K.E."/>
            <person name="Ho I."/>
            <person name="Hotta K."/>
            <person name="Huang W."/>
            <person name="Kawashima T."/>
            <person name="Lemaire P."/>
            <person name="Martinez D."/>
            <person name="Meinertzhagen I.A."/>
            <person name="Necula S."/>
            <person name="Nonaka M."/>
            <person name="Putnam N."/>
            <person name="Rash S."/>
            <person name="Saiga H."/>
            <person name="Satake M."/>
            <person name="Terry A."/>
            <person name="Yamada L."/>
            <person name="Wang H.G."/>
            <person name="Awazu S."/>
            <person name="Azumi K."/>
            <person name="Boore J."/>
            <person name="Branno M."/>
            <person name="Chin-Bow S."/>
            <person name="DeSantis R."/>
            <person name="Doyle S."/>
            <person name="Francino P."/>
            <person name="Keys D.N."/>
            <person name="Haga S."/>
            <person name="Hayashi H."/>
            <person name="Hino K."/>
            <person name="Imai K.S."/>
            <person name="Inaba K."/>
            <person name="Kano S."/>
            <person name="Kobayashi K."/>
            <person name="Kobayashi M."/>
            <person name="Lee B.I."/>
            <person name="Makabe K.W."/>
            <person name="Manohar C."/>
            <person name="Matassi G."/>
            <person name="Medina M."/>
            <person name="Mochizuki Y."/>
            <person name="Mount S."/>
            <person name="Morishita T."/>
            <person name="Miura S."/>
            <person name="Nakayama A."/>
            <person name="Nishizaka S."/>
            <person name="Nomoto H."/>
            <person name="Ohta F."/>
            <person name="Oishi K."/>
            <person name="Rigoutsos I."/>
            <person name="Sano M."/>
            <person name="Sasaki A."/>
            <person name="Sasakura Y."/>
            <person name="Shoguchi E."/>
            <person name="Shin-i T."/>
            <person name="Spagnuolo A."/>
            <person name="Stainier D."/>
            <person name="Suzuki M.M."/>
            <person name="Tassy O."/>
            <person name="Takatori N."/>
            <person name="Tokuoka M."/>
            <person name="Yagi K."/>
            <person name="Yoshizaki F."/>
            <person name="Wada S."/>
            <person name="Zhang C."/>
            <person name="Hyatt P.D."/>
            <person name="Larimer F."/>
            <person name="Detter C."/>
            <person name="Doggett N."/>
            <person name="Glavina T."/>
            <person name="Hawkins T."/>
            <person name="Richardson P."/>
            <person name="Lucas S."/>
            <person name="Kohara Y."/>
            <person name="Levine M."/>
            <person name="Satoh N."/>
            <person name="Rokhsar D.S."/>
        </authorList>
    </citation>
    <scope>NUCLEOTIDE SEQUENCE [LARGE SCALE GENOMIC DNA]</scope>
</reference>
<keyword evidence="5" id="KW-0862">Zinc</keyword>
<dbReference type="GO" id="GO:0051205">
    <property type="term" value="P:protein insertion into membrane"/>
    <property type="evidence" value="ECO:0000318"/>
    <property type="project" value="GO_Central"/>
</dbReference>
<organism evidence="9 10">
    <name type="scientific">Ciona intestinalis</name>
    <name type="common">Transparent sea squirt</name>
    <name type="synonym">Ascidia intestinalis</name>
    <dbReference type="NCBI Taxonomy" id="7719"/>
    <lineage>
        <taxon>Eukaryota</taxon>
        <taxon>Metazoa</taxon>
        <taxon>Chordata</taxon>
        <taxon>Tunicata</taxon>
        <taxon>Ascidiacea</taxon>
        <taxon>Phlebobranchia</taxon>
        <taxon>Cionidae</taxon>
        <taxon>Ciona</taxon>
    </lineage>
</organism>
<dbReference type="GO" id="GO:0031849">
    <property type="term" value="F:olfactory receptor binding"/>
    <property type="evidence" value="ECO:0000318"/>
    <property type="project" value="GO_Central"/>
</dbReference>
<evidence type="ECO:0000256" key="1">
    <source>
        <dbReference type="ARBA" id="ARBA00004167"/>
    </source>
</evidence>
<evidence type="ECO:0000256" key="2">
    <source>
        <dbReference type="ARBA" id="ARBA00022692"/>
    </source>
</evidence>
<reference evidence="9" key="4">
    <citation type="submission" date="2025-09" db="UniProtKB">
        <authorList>
            <consortium name="Ensembl"/>
        </authorList>
    </citation>
    <scope>IDENTIFICATION</scope>
</reference>
<dbReference type="GO" id="GO:0008270">
    <property type="term" value="F:zinc ion binding"/>
    <property type="evidence" value="ECO:0007669"/>
    <property type="project" value="UniProtKB-KW"/>
</dbReference>
<evidence type="ECO:0000256" key="7">
    <source>
        <dbReference type="ARBA" id="ARBA00023136"/>
    </source>
</evidence>
<comment type="subcellular location">
    <subcellularLocation>
        <location evidence="1">Membrane</location>
        <topology evidence="1">Single-pass membrane protein</topology>
    </subcellularLocation>
</comment>
<dbReference type="AlphaFoldDB" id="F6WV94"/>
<keyword evidence="7" id="KW-0472">Membrane</keyword>
<evidence type="ECO:0000256" key="3">
    <source>
        <dbReference type="ARBA" id="ARBA00022723"/>
    </source>
</evidence>
<accession>A0A1W2WD49</accession>
<evidence type="ECO:0000259" key="8">
    <source>
        <dbReference type="SMART" id="SM01328"/>
    </source>
</evidence>
<evidence type="ECO:0000313" key="9">
    <source>
        <dbReference type="Ensembl" id="ENSCINP00000019621.3"/>
    </source>
</evidence>
<dbReference type="InterPro" id="IPR027377">
    <property type="entry name" value="ZAR1/RTP1-5-like_Znf-3CxxC"/>
</dbReference>
<dbReference type="EMBL" id="EAAA01002065">
    <property type="status" value="NOT_ANNOTATED_CDS"/>
    <property type="molecule type" value="Genomic_DNA"/>
</dbReference>
<evidence type="ECO:0000313" key="10">
    <source>
        <dbReference type="Proteomes" id="UP000008144"/>
    </source>
</evidence>
<dbReference type="Pfam" id="PF13695">
    <property type="entry name" value="Zn_ribbon_3CxxC"/>
    <property type="match status" value="1"/>
</dbReference>
<dbReference type="HOGENOM" id="CLU_051187_0_0_1"/>
<reference evidence="9" key="2">
    <citation type="journal article" date="2008" name="Genome Biol.">
        <title>Improved genome assembly and evidence-based global gene model set for the chordate Ciona intestinalis: new insight into intron and operon populations.</title>
        <authorList>
            <person name="Satou Y."/>
            <person name="Mineta K."/>
            <person name="Ogasawara M."/>
            <person name="Sasakura Y."/>
            <person name="Shoguchi E."/>
            <person name="Ueno K."/>
            <person name="Yamada L."/>
            <person name="Matsumoto J."/>
            <person name="Wasserscheid J."/>
            <person name="Dewar K."/>
            <person name="Wiley G.B."/>
            <person name="Macmil S.L."/>
            <person name="Roe B.A."/>
            <person name="Zeller R.W."/>
            <person name="Hastings K.E."/>
            <person name="Lemaire P."/>
            <person name="Lindquist E."/>
            <person name="Endo T."/>
            <person name="Hotta K."/>
            <person name="Inaba K."/>
        </authorList>
    </citation>
    <scope>NUCLEOTIDE SEQUENCE [LARGE SCALE GENOMIC DNA]</scope>
    <source>
        <strain evidence="9">wild type</strain>
    </source>
</reference>
<dbReference type="InterPro" id="IPR026096">
    <property type="entry name" value="R-trans_p"/>
</dbReference>
<keyword evidence="10" id="KW-1185">Reference proteome</keyword>
<dbReference type="GO" id="GO:0006612">
    <property type="term" value="P:protein targeting to membrane"/>
    <property type="evidence" value="ECO:0000318"/>
    <property type="project" value="GO_Central"/>
</dbReference>
<dbReference type="GO" id="GO:0016020">
    <property type="term" value="C:membrane"/>
    <property type="evidence" value="ECO:0007669"/>
    <property type="project" value="UniProtKB-SubCell"/>
</dbReference>
<dbReference type="InParanoid" id="F6WV94"/>
<proteinExistence type="predicted"/>
<evidence type="ECO:0000256" key="4">
    <source>
        <dbReference type="ARBA" id="ARBA00022771"/>
    </source>
</evidence>
<keyword evidence="6" id="KW-1133">Transmembrane helix</keyword>